<accession>A0A176W0A8</accession>
<evidence type="ECO:0000313" key="2">
    <source>
        <dbReference type="EMBL" id="OAE25885.1"/>
    </source>
</evidence>
<evidence type="ECO:0000256" key="1">
    <source>
        <dbReference type="SAM" id="MobiDB-lite"/>
    </source>
</evidence>
<proteinExistence type="predicted"/>
<gene>
    <name evidence="2" type="ORF">AXG93_2145s1850</name>
</gene>
<feature type="region of interest" description="Disordered" evidence="1">
    <location>
        <begin position="138"/>
        <end position="166"/>
    </location>
</feature>
<dbReference type="AlphaFoldDB" id="A0A176W0A8"/>
<protein>
    <submittedName>
        <fullName evidence="2">Uncharacterized protein</fullName>
    </submittedName>
</protein>
<reference evidence="2" key="1">
    <citation type="submission" date="2016-03" db="EMBL/GenBank/DDBJ databases">
        <title>Mechanisms controlling the formation of the plant cell surface in tip-growing cells are functionally conserved among land plants.</title>
        <authorList>
            <person name="Honkanen S."/>
            <person name="Jones V.A."/>
            <person name="Morieri G."/>
            <person name="Champion C."/>
            <person name="Hetherington A.J."/>
            <person name="Kelly S."/>
            <person name="Saint-Marcoux D."/>
            <person name="Proust H."/>
            <person name="Prescott H."/>
            <person name="Dolan L."/>
        </authorList>
    </citation>
    <scope>NUCLEOTIDE SEQUENCE [LARGE SCALE GENOMIC DNA]</scope>
    <source>
        <tissue evidence="2">Whole gametophyte</tissue>
    </source>
</reference>
<evidence type="ECO:0000313" key="3">
    <source>
        <dbReference type="Proteomes" id="UP000077202"/>
    </source>
</evidence>
<sequence length="166" mass="17258">MGQGLGLGQGMGWGRAGWHVPSTHNTSFVAKRFDENSKENGGRKRLHFGKAMEKSAHAYVRWAANDGALALASEGEEGAVCLAICEAVRRTSSPEAAAADDDDDHWRVHPQGPNAPAHVRTDLYSRVGLPGRRVAVESDGGRGCSGAGGGVGGGERKGVGEGLWGA</sequence>
<dbReference type="Proteomes" id="UP000077202">
    <property type="component" value="Unassembled WGS sequence"/>
</dbReference>
<feature type="compositionally biased region" description="Gly residues" evidence="1">
    <location>
        <begin position="141"/>
        <end position="153"/>
    </location>
</feature>
<name>A0A176W0A8_MARPO</name>
<comment type="caution">
    <text evidence="2">The sequence shown here is derived from an EMBL/GenBank/DDBJ whole genome shotgun (WGS) entry which is preliminary data.</text>
</comment>
<keyword evidence="3" id="KW-1185">Reference proteome</keyword>
<organism evidence="2 3">
    <name type="scientific">Marchantia polymorpha subsp. ruderalis</name>
    <dbReference type="NCBI Taxonomy" id="1480154"/>
    <lineage>
        <taxon>Eukaryota</taxon>
        <taxon>Viridiplantae</taxon>
        <taxon>Streptophyta</taxon>
        <taxon>Embryophyta</taxon>
        <taxon>Marchantiophyta</taxon>
        <taxon>Marchantiopsida</taxon>
        <taxon>Marchantiidae</taxon>
        <taxon>Marchantiales</taxon>
        <taxon>Marchantiaceae</taxon>
        <taxon>Marchantia</taxon>
    </lineage>
</organism>
<dbReference type="EMBL" id="LVLJ01002289">
    <property type="protein sequence ID" value="OAE25885.1"/>
    <property type="molecule type" value="Genomic_DNA"/>
</dbReference>